<dbReference type="AlphaFoldDB" id="Q6SH70"/>
<reference evidence="4" key="1">
    <citation type="submission" date="2003-11" db="EMBL/GenBank/DDBJ databases">
        <authorList>
            <person name="Heidelberg J.F."/>
            <person name="Eisen J.A."/>
            <person name="Nelson W.C."/>
            <person name="DeLong E.F."/>
        </authorList>
    </citation>
    <scope>NUCLEOTIDE SEQUENCE</scope>
</reference>
<dbReference type="SUPFAM" id="SSF51412">
    <property type="entry name" value="Inosine monophosphate dehydrogenase (IMPDH)"/>
    <property type="match status" value="1"/>
</dbReference>
<evidence type="ECO:0000313" key="4">
    <source>
        <dbReference type="EMBL" id="AAR37749.1"/>
    </source>
</evidence>
<protein>
    <submittedName>
        <fullName evidence="4">Oxidoreductase, 2-nitropropane dioxygenase family</fullName>
    </submittedName>
</protein>
<proteinExistence type="predicted"/>
<evidence type="ECO:0000256" key="1">
    <source>
        <dbReference type="ARBA" id="ARBA00022630"/>
    </source>
</evidence>
<dbReference type="GO" id="GO:0051213">
    <property type="term" value="F:dioxygenase activity"/>
    <property type="evidence" value="ECO:0007669"/>
    <property type="project" value="UniProtKB-KW"/>
</dbReference>
<sequence>MQTPLTELLGCRYPIIQTAMGWVADPNLVAATGNAGGFGFLAGAVMTLEEIEEGILAIRSKTDAPFGVNFHMYVPFAEDIVDLCIEHRIRAVSYSRSPSARSVEKLKSAGVVCMPTVGAFKHAVKAVELGADALVIQGGEGGGHTGSVATSILLGQVRSGVSVPIAAAGGFRDGGGLVAALAMGAQGIAMGTRFLLTQESPVPEATKAVYLRTPPENIVVSKRLDGLPQRMIANSYLARLIDASQLGLLLRALRNGLAFTKMTGSSLWDMLKSAWRMRRGGELSLGQTLMAANAPMMIQEAMVHGNPEEGILPSGQVAGLIDDLPSVETLISGIMAEADSTLEALNKHRNDDRNPD</sequence>
<name>Q6SH70_9BACT</name>
<dbReference type="PANTHER" id="PTHR32332:SF20">
    <property type="entry name" value="2-NITROPROPANE DIOXYGENASE-LIKE PROTEIN"/>
    <property type="match status" value="1"/>
</dbReference>
<evidence type="ECO:0000256" key="2">
    <source>
        <dbReference type="ARBA" id="ARBA00022643"/>
    </source>
</evidence>
<organism evidence="4">
    <name type="scientific">uncultured marine bacterium 442</name>
    <dbReference type="NCBI Taxonomy" id="257392"/>
    <lineage>
        <taxon>Bacteria</taxon>
        <taxon>environmental samples</taxon>
    </lineage>
</organism>
<dbReference type="EMBL" id="AY458639">
    <property type="protein sequence ID" value="AAR37749.1"/>
    <property type="molecule type" value="Genomic_DNA"/>
</dbReference>
<dbReference type="Pfam" id="PF03060">
    <property type="entry name" value="NMO"/>
    <property type="match status" value="1"/>
</dbReference>
<dbReference type="InterPro" id="IPR013785">
    <property type="entry name" value="Aldolase_TIM"/>
</dbReference>
<dbReference type="InterPro" id="IPR004136">
    <property type="entry name" value="NMO"/>
</dbReference>
<dbReference type="PANTHER" id="PTHR32332">
    <property type="entry name" value="2-NITROPROPANE DIOXYGENASE"/>
    <property type="match status" value="1"/>
</dbReference>
<evidence type="ECO:0000256" key="3">
    <source>
        <dbReference type="ARBA" id="ARBA00023002"/>
    </source>
</evidence>
<keyword evidence="3" id="KW-0560">Oxidoreductase</keyword>
<reference evidence="4" key="2">
    <citation type="submission" date="2003-12" db="EMBL/GenBank/DDBJ databases">
        <title>Monterey Bay Coastal Ocean Microbial Observatory environmental clone sequencing.</title>
        <authorList>
            <person name="DeLong E.F."/>
        </authorList>
    </citation>
    <scope>NUCLEOTIDE SEQUENCE</scope>
</reference>
<keyword evidence="2" id="KW-0288">FMN</keyword>
<gene>
    <name evidence="4" type="ORF">MBMO_EBAC000-63A02.27</name>
</gene>
<keyword evidence="1" id="KW-0285">Flavoprotein</keyword>
<dbReference type="GO" id="GO:0018580">
    <property type="term" value="F:nitronate monooxygenase activity"/>
    <property type="evidence" value="ECO:0007669"/>
    <property type="project" value="InterPro"/>
</dbReference>
<keyword evidence="4" id="KW-0223">Dioxygenase</keyword>
<dbReference type="CDD" id="cd04730">
    <property type="entry name" value="NPD_like"/>
    <property type="match status" value="1"/>
</dbReference>
<dbReference type="Gene3D" id="3.20.20.70">
    <property type="entry name" value="Aldolase class I"/>
    <property type="match status" value="1"/>
</dbReference>
<accession>Q6SH70</accession>